<name>A0A1Y5THX3_9RHOB</name>
<dbReference type="Pfam" id="PF04909">
    <property type="entry name" value="Amidohydro_2"/>
    <property type="match status" value="1"/>
</dbReference>
<dbReference type="Gene3D" id="3.20.20.140">
    <property type="entry name" value="Metal-dependent hydrolases"/>
    <property type="match status" value="1"/>
</dbReference>
<gene>
    <name evidence="2" type="ORF">AQS8620_02960</name>
</gene>
<dbReference type="InterPro" id="IPR052358">
    <property type="entry name" value="Aro_Compnd_Degr_Hydrolases"/>
</dbReference>
<dbReference type="PANTHER" id="PTHR35563">
    <property type="entry name" value="BARREL METAL-DEPENDENT HYDROLASE, PUTATIVE (AFU_ORTHOLOGUE AFUA_1G16240)-RELATED"/>
    <property type="match status" value="1"/>
</dbReference>
<evidence type="ECO:0000313" key="2">
    <source>
        <dbReference type="EMBL" id="SLN64271.1"/>
    </source>
</evidence>
<protein>
    <submittedName>
        <fullName evidence="2">4-sulfomuconolactone hydrolase</fullName>
        <ecNumber evidence="2">3.1.1.92</ecNumber>
    </submittedName>
</protein>
<organism evidence="2 3">
    <name type="scientific">Aquimixticola soesokkakensis</name>
    <dbReference type="NCBI Taxonomy" id="1519096"/>
    <lineage>
        <taxon>Bacteria</taxon>
        <taxon>Pseudomonadati</taxon>
        <taxon>Pseudomonadota</taxon>
        <taxon>Alphaproteobacteria</taxon>
        <taxon>Rhodobacterales</taxon>
        <taxon>Paracoccaceae</taxon>
        <taxon>Aquimixticola</taxon>
    </lineage>
</organism>
<accession>A0A1Y5THX3</accession>
<feature type="domain" description="Amidohydrolase-related" evidence="1">
    <location>
        <begin position="3"/>
        <end position="93"/>
    </location>
</feature>
<dbReference type="EC" id="3.1.1.92" evidence="2"/>
<reference evidence="2 3" key="1">
    <citation type="submission" date="2017-03" db="EMBL/GenBank/DDBJ databases">
        <authorList>
            <person name="Afonso C.L."/>
            <person name="Miller P.J."/>
            <person name="Scott M.A."/>
            <person name="Spackman E."/>
            <person name="Goraichik I."/>
            <person name="Dimitrov K.M."/>
            <person name="Suarez D.L."/>
            <person name="Swayne D.E."/>
        </authorList>
    </citation>
    <scope>NUCLEOTIDE SEQUENCE [LARGE SCALE GENOMIC DNA]</scope>
    <source>
        <strain evidence="2 3">CECT 8620</strain>
    </source>
</reference>
<dbReference type="PANTHER" id="PTHR35563:SF2">
    <property type="entry name" value="BARREL METAL-DEPENDENT HYDROLASE, PUTATIVE (AFU_ORTHOLOGUE AFUA_1G16240)-RELATED"/>
    <property type="match status" value="1"/>
</dbReference>
<proteinExistence type="predicted"/>
<dbReference type="AlphaFoldDB" id="A0A1Y5THX3"/>
<evidence type="ECO:0000313" key="3">
    <source>
        <dbReference type="Proteomes" id="UP000193862"/>
    </source>
</evidence>
<dbReference type="InterPro" id="IPR032466">
    <property type="entry name" value="Metal_Hydrolase"/>
</dbReference>
<dbReference type="SUPFAM" id="SSF51556">
    <property type="entry name" value="Metallo-dependent hydrolases"/>
    <property type="match status" value="1"/>
</dbReference>
<sequence>MDLGRRKRAVVKLSGHIKFSDRSHPFEDVSPFVEALIDAFGPDGCIWGSDWPFLRVPERVDYGPLLDLFGAAVPDPAMRRKILWDTPNRLFGFDQVRA</sequence>
<dbReference type="EMBL" id="FWFS01000011">
    <property type="protein sequence ID" value="SLN64271.1"/>
    <property type="molecule type" value="Genomic_DNA"/>
</dbReference>
<keyword evidence="3" id="KW-1185">Reference proteome</keyword>
<dbReference type="Proteomes" id="UP000193862">
    <property type="component" value="Unassembled WGS sequence"/>
</dbReference>
<keyword evidence="2" id="KW-0378">Hydrolase</keyword>
<dbReference type="GO" id="GO:0102998">
    <property type="term" value="F:4-sulfomuconolactone hydrolase activity"/>
    <property type="evidence" value="ECO:0007669"/>
    <property type="project" value="UniProtKB-EC"/>
</dbReference>
<evidence type="ECO:0000259" key="1">
    <source>
        <dbReference type="Pfam" id="PF04909"/>
    </source>
</evidence>
<dbReference type="InterPro" id="IPR006680">
    <property type="entry name" value="Amidohydro-rel"/>
</dbReference>